<gene>
    <name evidence="2" type="ORF">ANCCAN_22446</name>
</gene>
<dbReference type="EMBL" id="JOJR01001224">
    <property type="protein sequence ID" value="RCN31764.1"/>
    <property type="molecule type" value="Genomic_DNA"/>
</dbReference>
<reference evidence="2 3" key="1">
    <citation type="submission" date="2014-10" db="EMBL/GenBank/DDBJ databases">
        <title>Draft genome of the hookworm Ancylostoma caninum.</title>
        <authorList>
            <person name="Mitreva M."/>
        </authorList>
    </citation>
    <scope>NUCLEOTIDE SEQUENCE [LARGE SCALE GENOMIC DNA]</scope>
    <source>
        <strain evidence="2 3">Baltimore</strain>
    </source>
</reference>
<accession>A0A368FHS7</accession>
<keyword evidence="3" id="KW-1185">Reference proteome</keyword>
<name>A0A368FHS7_ANCCA</name>
<keyword evidence="1" id="KW-0732">Signal</keyword>
<proteinExistence type="predicted"/>
<evidence type="ECO:0000313" key="2">
    <source>
        <dbReference type="EMBL" id="RCN31764.1"/>
    </source>
</evidence>
<protein>
    <submittedName>
        <fullName evidence="2">Uncharacterized protein</fullName>
    </submittedName>
</protein>
<feature type="chain" id="PRO_5016603419" evidence="1">
    <location>
        <begin position="18"/>
        <end position="130"/>
    </location>
</feature>
<feature type="signal peptide" evidence="1">
    <location>
        <begin position="1"/>
        <end position="17"/>
    </location>
</feature>
<dbReference type="Proteomes" id="UP000252519">
    <property type="component" value="Unassembled WGS sequence"/>
</dbReference>
<sequence>MKALIVTLVFIVVVASTRRVLPSTRPKPQPYTACPDIKPKLSNYSEIKVPFVIVAEVEKGATSTHWLSGTTFLKSFWRWVFNFPHHITVPEGCNNVTRFLKFGANNTLGFNMRFDWTTIFVDSMEEKQLS</sequence>
<evidence type="ECO:0000313" key="3">
    <source>
        <dbReference type="Proteomes" id="UP000252519"/>
    </source>
</evidence>
<dbReference type="AlphaFoldDB" id="A0A368FHS7"/>
<comment type="caution">
    <text evidence="2">The sequence shown here is derived from an EMBL/GenBank/DDBJ whole genome shotgun (WGS) entry which is preliminary data.</text>
</comment>
<organism evidence="2 3">
    <name type="scientific">Ancylostoma caninum</name>
    <name type="common">Dog hookworm</name>
    <dbReference type="NCBI Taxonomy" id="29170"/>
    <lineage>
        <taxon>Eukaryota</taxon>
        <taxon>Metazoa</taxon>
        <taxon>Ecdysozoa</taxon>
        <taxon>Nematoda</taxon>
        <taxon>Chromadorea</taxon>
        <taxon>Rhabditida</taxon>
        <taxon>Rhabditina</taxon>
        <taxon>Rhabditomorpha</taxon>
        <taxon>Strongyloidea</taxon>
        <taxon>Ancylostomatidae</taxon>
        <taxon>Ancylostomatinae</taxon>
        <taxon>Ancylostoma</taxon>
    </lineage>
</organism>
<evidence type="ECO:0000256" key="1">
    <source>
        <dbReference type="SAM" id="SignalP"/>
    </source>
</evidence>